<protein>
    <submittedName>
        <fullName evidence="14">Putative hemolysin</fullName>
    </submittedName>
</protein>
<dbReference type="GO" id="GO:0050660">
    <property type="term" value="F:flavin adenine dinucleotide binding"/>
    <property type="evidence" value="ECO:0007669"/>
    <property type="project" value="InterPro"/>
</dbReference>
<keyword evidence="6 10" id="KW-1133">Transmembrane helix</keyword>
<sequence>MEIGIIVLIMMILLNGFFAGSEIALISLNDNKIRRDAEAGDKKAQMIFKLTSRPTRFLSTIQIGVTLSGFLASAFAADFFSAPLAGWMADIGVPLPVATLQTISLVIITVILSYFTLVFGELVPKQLALSKSESFSNVIIAPLTLMFKVAYPFVKLLSMSTNGVVRLFGVNPEAERDDASEEDIRMLVDLGGERGHIRPSEKMMIENVFKFDDIKVTNIGTHRTDMSVIDVDATLEETASRVNREKYTRFPVYEGHIDNVIGILHVKDLVELLEAERAYRAEDFDIRNYCRKPFFVMENLKIDAALKTMQQNNIHLAIILDEYGGTEGLITIEDILETLVGDIQPEHGGESARITKISSNEYQVKGNIHLIDVEDFIDKALPTGEYDTLNGFLIDQIGHLPKPGENPEIVYNQLCFKVKKHREKRIDEVVITIMDESDGAE</sequence>
<dbReference type="EMBL" id="FRCF01000011">
    <property type="protein sequence ID" value="SHM45538.1"/>
    <property type="molecule type" value="Genomic_DNA"/>
</dbReference>
<evidence type="ECO:0000313" key="14">
    <source>
        <dbReference type="EMBL" id="SHM45538.1"/>
    </source>
</evidence>
<dbReference type="SMART" id="SM01091">
    <property type="entry name" value="CorC_HlyC"/>
    <property type="match status" value="1"/>
</dbReference>
<feature type="transmembrane region" description="Helical" evidence="11">
    <location>
        <begin position="6"/>
        <end position="28"/>
    </location>
</feature>
<dbReference type="InterPro" id="IPR000644">
    <property type="entry name" value="CBS_dom"/>
</dbReference>
<feature type="transmembrane region" description="Helical" evidence="11">
    <location>
        <begin position="57"/>
        <end position="80"/>
    </location>
</feature>
<dbReference type="GO" id="GO:0005886">
    <property type="term" value="C:plasma membrane"/>
    <property type="evidence" value="ECO:0007669"/>
    <property type="project" value="UniProtKB-SubCell"/>
</dbReference>
<dbReference type="Gene3D" id="3.10.580.10">
    <property type="entry name" value="CBS-domain"/>
    <property type="match status" value="1"/>
</dbReference>
<feature type="domain" description="CNNM transmembrane" evidence="13">
    <location>
        <begin position="1"/>
        <end position="201"/>
    </location>
</feature>
<dbReference type="SUPFAM" id="SSF54631">
    <property type="entry name" value="CBS-domain pair"/>
    <property type="match status" value="1"/>
</dbReference>
<evidence type="ECO:0000313" key="15">
    <source>
        <dbReference type="Proteomes" id="UP000184206"/>
    </source>
</evidence>
<dbReference type="InterPro" id="IPR002550">
    <property type="entry name" value="CNNM"/>
</dbReference>
<feature type="transmembrane region" description="Helical" evidence="11">
    <location>
        <begin position="135"/>
        <end position="154"/>
    </location>
</feature>
<dbReference type="InterPro" id="IPR044751">
    <property type="entry name" value="Ion_transp-like_CBS"/>
</dbReference>
<dbReference type="InterPro" id="IPR036318">
    <property type="entry name" value="FAD-bd_PCMH-like_sf"/>
</dbReference>
<dbReference type="CDD" id="cd04590">
    <property type="entry name" value="CBS_pair_CorC_HlyC_assoc"/>
    <property type="match status" value="1"/>
</dbReference>
<dbReference type="InterPro" id="IPR051676">
    <property type="entry name" value="UPF0053_domain"/>
</dbReference>
<dbReference type="PANTHER" id="PTHR43099">
    <property type="entry name" value="UPF0053 PROTEIN YRKA"/>
    <property type="match status" value="1"/>
</dbReference>
<comment type="similarity">
    <text evidence="2">Belongs to the UPF0053 family.</text>
</comment>
<evidence type="ECO:0000259" key="13">
    <source>
        <dbReference type="PROSITE" id="PS51846"/>
    </source>
</evidence>
<keyword evidence="4 10" id="KW-0812">Transmembrane</keyword>
<organism evidence="14 15">
    <name type="scientific">Lacicoccus alkaliphilus DSM 16010</name>
    <dbReference type="NCBI Taxonomy" id="1123231"/>
    <lineage>
        <taxon>Bacteria</taxon>
        <taxon>Bacillati</taxon>
        <taxon>Bacillota</taxon>
        <taxon>Bacilli</taxon>
        <taxon>Bacillales</taxon>
        <taxon>Salinicoccaceae</taxon>
        <taxon>Lacicoccus</taxon>
    </lineage>
</organism>
<evidence type="ECO:0000259" key="12">
    <source>
        <dbReference type="PROSITE" id="PS51371"/>
    </source>
</evidence>
<accession>A0A1M7IXX2</accession>
<dbReference type="Pfam" id="PF03471">
    <property type="entry name" value="CorC_HlyC"/>
    <property type="match status" value="1"/>
</dbReference>
<reference evidence="14 15" key="1">
    <citation type="submission" date="2016-11" db="EMBL/GenBank/DDBJ databases">
        <authorList>
            <person name="Jaros S."/>
            <person name="Januszkiewicz K."/>
            <person name="Wedrychowicz H."/>
        </authorList>
    </citation>
    <scope>NUCLEOTIDE SEQUENCE [LARGE SCALE GENOMIC DNA]</scope>
    <source>
        <strain evidence="14 15">DSM 16010</strain>
    </source>
</reference>
<dbReference type="Pfam" id="PF01595">
    <property type="entry name" value="CNNM"/>
    <property type="match status" value="1"/>
</dbReference>
<dbReference type="PANTHER" id="PTHR43099:SF2">
    <property type="entry name" value="UPF0053 PROTEIN YRKA"/>
    <property type="match status" value="1"/>
</dbReference>
<evidence type="ECO:0000256" key="2">
    <source>
        <dbReference type="ARBA" id="ARBA00006337"/>
    </source>
</evidence>
<keyword evidence="5" id="KW-0677">Repeat</keyword>
<keyword evidence="7 9" id="KW-0129">CBS domain</keyword>
<evidence type="ECO:0000256" key="6">
    <source>
        <dbReference type="ARBA" id="ARBA00022989"/>
    </source>
</evidence>
<dbReference type="Gene3D" id="3.30.465.10">
    <property type="match status" value="1"/>
</dbReference>
<evidence type="ECO:0000256" key="11">
    <source>
        <dbReference type="SAM" id="Phobius"/>
    </source>
</evidence>
<keyword evidence="15" id="KW-1185">Reference proteome</keyword>
<dbReference type="Proteomes" id="UP000184206">
    <property type="component" value="Unassembled WGS sequence"/>
</dbReference>
<dbReference type="FunFam" id="3.10.580.10:FF:000002">
    <property type="entry name" value="Magnesium/cobalt efflux protein CorC"/>
    <property type="match status" value="1"/>
</dbReference>
<dbReference type="PROSITE" id="PS51371">
    <property type="entry name" value="CBS"/>
    <property type="match status" value="2"/>
</dbReference>
<gene>
    <name evidence="14" type="ORF">SAMN02745189_02193</name>
</gene>
<dbReference type="RefSeq" id="WP_143146134.1">
    <property type="nucleotide sequence ID" value="NZ_FRCF01000011.1"/>
</dbReference>
<evidence type="ECO:0000256" key="10">
    <source>
        <dbReference type="PROSITE-ProRule" id="PRU01193"/>
    </source>
</evidence>
<feature type="domain" description="CBS" evidence="12">
    <location>
        <begin position="222"/>
        <end position="279"/>
    </location>
</feature>
<keyword evidence="8 10" id="KW-0472">Membrane</keyword>
<dbReference type="OrthoDB" id="9798188at2"/>
<dbReference type="InterPro" id="IPR046342">
    <property type="entry name" value="CBS_dom_sf"/>
</dbReference>
<evidence type="ECO:0000256" key="4">
    <source>
        <dbReference type="ARBA" id="ARBA00022692"/>
    </source>
</evidence>
<evidence type="ECO:0000256" key="7">
    <source>
        <dbReference type="ARBA" id="ARBA00023122"/>
    </source>
</evidence>
<keyword evidence="3" id="KW-1003">Cell membrane</keyword>
<dbReference type="SUPFAM" id="SSF56176">
    <property type="entry name" value="FAD-binding/transporter-associated domain-like"/>
    <property type="match status" value="1"/>
</dbReference>
<comment type="subcellular location">
    <subcellularLocation>
        <location evidence="1">Cell membrane</location>
        <topology evidence="1">Multi-pass membrane protein</topology>
    </subcellularLocation>
</comment>
<evidence type="ECO:0000256" key="3">
    <source>
        <dbReference type="ARBA" id="ARBA00022475"/>
    </source>
</evidence>
<evidence type="ECO:0000256" key="9">
    <source>
        <dbReference type="PROSITE-ProRule" id="PRU00703"/>
    </source>
</evidence>
<evidence type="ECO:0000256" key="5">
    <source>
        <dbReference type="ARBA" id="ARBA00022737"/>
    </source>
</evidence>
<evidence type="ECO:0000256" key="8">
    <source>
        <dbReference type="ARBA" id="ARBA00023136"/>
    </source>
</evidence>
<dbReference type="STRING" id="1123231.SAMN02745189_02193"/>
<proteinExistence type="inferred from homology"/>
<evidence type="ECO:0000256" key="1">
    <source>
        <dbReference type="ARBA" id="ARBA00004651"/>
    </source>
</evidence>
<feature type="domain" description="CBS" evidence="12">
    <location>
        <begin position="289"/>
        <end position="346"/>
    </location>
</feature>
<dbReference type="InterPro" id="IPR016169">
    <property type="entry name" value="FAD-bd_PCMH_sub2"/>
</dbReference>
<name>A0A1M7IXX2_9BACL</name>
<feature type="transmembrane region" description="Helical" evidence="11">
    <location>
        <begin position="100"/>
        <end position="123"/>
    </location>
</feature>
<dbReference type="Pfam" id="PF00571">
    <property type="entry name" value="CBS"/>
    <property type="match status" value="2"/>
</dbReference>
<dbReference type="PROSITE" id="PS51846">
    <property type="entry name" value="CNNM"/>
    <property type="match status" value="1"/>
</dbReference>
<dbReference type="InterPro" id="IPR005170">
    <property type="entry name" value="Transptr-assoc_dom"/>
</dbReference>
<dbReference type="AlphaFoldDB" id="A0A1M7IXX2"/>